<proteinExistence type="predicted"/>
<feature type="region of interest" description="Disordered" evidence="1">
    <location>
        <begin position="106"/>
        <end position="159"/>
    </location>
</feature>
<feature type="compositionally biased region" description="Basic residues" evidence="1">
    <location>
        <begin position="1"/>
        <end position="12"/>
    </location>
</feature>
<feature type="compositionally biased region" description="Polar residues" evidence="1">
    <location>
        <begin position="131"/>
        <end position="144"/>
    </location>
</feature>
<dbReference type="PANTHER" id="PTHR36038">
    <property type="entry name" value="OS06G0102750 PROTEIN"/>
    <property type="match status" value="1"/>
</dbReference>
<reference evidence="2" key="1">
    <citation type="submission" date="2020-06" db="EMBL/GenBank/DDBJ databases">
        <authorList>
            <person name="Li T."/>
            <person name="Hu X."/>
            <person name="Zhang T."/>
            <person name="Song X."/>
            <person name="Zhang H."/>
            <person name="Dai N."/>
            <person name="Sheng W."/>
            <person name="Hou X."/>
            <person name="Wei L."/>
        </authorList>
    </citation>
    <scope>NUCLEOTIDE SEQUENCE</scope>
    <source>
        <strain evidence="2">G02</strain>
        <tissue evidence="2">Leaf</tissue>
    </source>
</reference>
<evidence type="ECO:0000256" key="1">
    <source>
        <dbReference type="SAM" id="MobiDB-lite"/>
    </source>
</evidence>
<reference evidence="2" key="2">
    <citation type="journal article" date="2024" name="Plant">
        <title>Genomic evolution and insights into agronomic trait innovations of Sesamum species.</title>
        <authorList>
            <person name="Miao H."/>
            <person name="Wang L."/>
            <person name="Qu L."/>
            <person name="Liu H."/>
            <person name="Sun Y."/>
            <person name="Le M."/>
            <person name="Wang Q."/>
            <person name="Wei S."/>
            <person name="Zheng Y."/>
            <person name="Lin W."/>
            <person name="Duan Y."/>
            <person name="Cao H."/>
            <person name="Xiong S."/>
            <person name="Wang X."/>
            <person name="Wei L."/>
            <person name="Li C."/>
            <person name="Ma Q."/>
            <person name="Ju M."/>
            <person name="Zhao R."/>
            <person name="Li G."/>
            <person name="Mu C."/>
            <person name="Tian Q."/>
            <person name="Mei H."/>
            <person name="Zhang T."/>
            <person name="Gao T."/>
            <person name="Zhang H."/>
        </authorList>
    </citation>
    <scope>NUCLEOTIDE SEQUENCE</scope>
    <source>
        <strain evidence="2">G02</strain>
    </source>
</reference>
<dbReference type="PANTHER" id="PTHR36038:SF3">
    <property type="entry name" value="OVATE FAMILY PROTEIN"/>
    <property type="match status" value="1"/>
</dbReference>
<sequence>MLHWLSKKRHEHPKPVAKDGNVDDKSNSSAVAGCSSVGGDTRRRRLKGVQESKLSCEDVCLLRFLQRKDLSRAFFYRTLNLKGFGGFQRRQRSHQPLMRIRRETEMDGGLRLSDKAADPAAAAGSKVLPVTDSNQSSTSGNGNDQRPETLGKNGKKKGDKMKGICRVKELLRWPAGAAAKGEKGEKNSVPTKVLHFKNITGLKEVAVEDQFVNESPKISIRLDVERCSTTYSAYSAILKSPNVQIDILKSISLHVQSDQQTDRIETWITTDSEFVVLEVLDSRIYMAE</sequence>
<protein>
    <submittedName>
        <fullName evidence="2">Uncharacterized protein</fullName>
    </submittedName>
</protein>
<dbReference type="AlphaFoldDB" id="A0AAW2UNX1"/>
<organism evidence="2">
    <name type="scientific">Sesamum radiatum</name>
    <name type="common">Black benniseed</name>
    <dbReference type="NCBI Taxonomy" id="300843"/>
    <lineage>
        <taxon>Eukaryota</taxon>
        <taxon>Viridiplantae</taxon>
        <taxon>Streptophyta</taxon>
        <taxon>Embryophyta</taxon>
        <taxon>Tracheophyta</taxon>
        <taxon>Spermatophyta</taxon>
        <taxon>Magnoliopsida</taxon>
        <taxon>eudicotyledons</taxon>
        <taxon>Gunneridae</taxon>
        <taxon>Pentapetalae</taxon>
        <taxon>asterids</taxon>
        <taxon>lamiids</taxon>
        <taxon>Lamiales</taxon>
        <taxon>Pedaliaceae</taxon>
        <taxon>Sesamum</taxon>
    </lineage>
</organism>
<accession>A0AAW2UNX1</accession>
<feature type="region of interest" description="Disordered" evidence="1">
    <location>
        <begin position="1"/>
        <end position="41"/>
    </location>
</feature>
<feature type="compositionally biased region" description="Basic and acidic residues" evidence="1">
    <location>
        <begin position="13"/>
        <end position="26"/>
    </location>
</feature>
<name>A0AAW2UNX1_SESRA</name>
<comment type="caution">
    <text evidence="2">The sequence shown here is derived from an EMBL/GenBank/DDBJ whole genome shotgun (WGS) entry which is preliminary data.</text>
</comment>
<feature type="compositionally biased region" description="Low complexity" evidence="1">
    <location>
        <begin position="27"/>
        <end position="39"/>
    </location>
</feature>
<dbReference type="EMBL" id="JACGWJ010000005">
    <property type="protein sequence ID" value="KAL0418572.1"/>
    <property type="molecule type" value="Genomic_DNA"/>
</dbReference>
<gene>
    <name evidence="2" type="ORF">Sradi_1270700</name>
</gene>
<evidence type="ECO:0000313" key="2">
    <source>
        <dbReference type="EMBL" id="KAL0418572.1"/>
    </source>
</evidence>